<dbReference type="SUPFAM" id="SSF52540">
    <property type="entry name" value="P-loop containing nucleoside triphosphate hydrolases"/>
    <property type="match status" value="1"/>
</dbReference>
<name>A0ABV0FWN5_9BURK</name>
<reference evidence="4 5" key="1">
    <citation type="submission" date="2024-05" db="EMBL/GenBank/DDBJ databases">
        <title>Roseateles sp. DJS-2-20 16S ribosomal RNA gene Genome sequencing and assembly.</title>
        <authorList>
            <person name="Woo H."/>
        </authorList>
    </citation>
    <scope>NUCLEOTIDE SEQUENCE [LARGE SCALE GENOMIC DNA]</scope>
    <source>
        <strain evidence="4 5">DJS-2-20</strain>
    </source>
</reference>
<dbReference type="SUPFAM" id="SSF46894">
    <property type="entry name" value="C-terminal effector domain of the bipartite response regulators"/>
    <property type="match status" value="1"/>
</dbReference>
<accession>A0ABV0FWN5</accession>
<dbReference type="SMART" id="SM00862">
    <property type="entry name" value="Trans_reg_C"/>
    <property type="match status" value="1"/>
</dbReference>
<evidence type="ECO:0000313" key="4">
    <source>
        <dbReference type="EMBL" id="MEO3690325.1"/>
    </source>
</evidence>
<dbReference type="InterPro" id="IPR027417">
    <property type="entry name" value="P-loop_NTPase"/>
</dbReference>
<evidence type="ECO:0000259" key="3">
    <source>
        <dbReference type="PROSITE" id="PS51755"/>
    </source>
</evidence>
<feature type="DNA-binding region" description="OmpR/PhoB-type" evidence="2">
    <location>
        <begin position="3"/>
        <end position="96"/>
    </location>
</feature>
<dbReference type="Gene3D" id="1.25.40.10">
    <property type="entry name" value="Tetratricopeptide repeat domain"/>
    <property type="match status" value="1"/>
</dbReference>
<dbReference type="CDD" id="cd00383">
    <property type="entry name" value="trans_reg_C"/>
    <property type="match status" value="1"/>
</dbReference>
<sequence length="852" mass="91679">MSDTCLRFDCFEMQLADRRVLCGGREVALRGRAFDVLAALAQRPGRLVNKDELLQQVWPGLVVEEGNIAVQIAAIRKALFPELIATVPGHGYRLTATPIVSDAALAQAAASGASLLTERPGVAVAAPALFGREDDMARVRAALQMPGCVTVTGTGGVGKTALARALYVGWDLGPATWIDLSVWPADDDLQPALSASLGVHLEASAGDDSPLGATLDAVLGGAGRLLVLDNAEHLLEPLAALLPRWLAALPSLHLLVTSQAALRVSGERLESLAPLALPADQADEEEVSRSSAVALFLARLRALDSRRPWAGDALPLVRQLCVRLDGLPLAMEMAAARVPLLGLQGVLDAVDQRFALLRLGRRDSPARHQSLLAALDWSFSLLDPEDQQLFSALGVFAGSFTLNQAVAVAGKREEARWEVIDRLAVLVERSLLSVGPEDPPRYRLLETLRAYALQQLQSDGREQLLRGRHAQAMLDLVRAADETPEGPLRDAKTEQVLQDMGQVREAFRWSLQHDHPTALGLSAHGAGLVELSAWRNEVFGWLRQCEPWVGTAPDTALRALWWRRYARLLYVFHDPRAVAAAAEATRLARSGNNPLALFWALAVSVQASATATASAPAATREQASAWANELAQLLNRHPDWPPEAEIIGLRTRATLCSSIGDFEGVLRHRQTEAALARRSGLKTRAAVADLNVGWTLNRLGRHAEALDAFRSYLDGAPPMDFNTAFAHVHAVRSLILMDRLDEALAASAAALAASRQVHWLEITGVMALLAAKLGRTRTAALLLGHARQAYASRGLPLPDAPLFDYCQAAERLQAQLEPGLLARLMVHGALLDAEAADQLLFASSDANALSAV</sequence>
<dbReference type="PANTHER" id="PTHR47691:SF3">
    <property type="entry name" value="HTH-TYPE TRANSCRIPTIONAL REGULATOR RV0890C-RELATED"/>
    <property type="match status" value="1"/>
</dbReference>
<evidence type="ECO:0000256" key="2">
    <source>
        <dbReference type="PROSITE-ProRule" id="PRU01091"/>
    </source>
</evidence>
<dbReference type="SUPFAM" id="SSF48452">
    <property type="entry name" value="TPR-like"/>
    <property type="match status" value="1"/>
</dbReference>
<evidence type="ECO:0000313" key="5">
    <source>
        <dbReference type="Proteomes" id="UP001495147"/>
    </source>
</evidence>
<dbReference type="Proteomes" id="UP001495147">
    <property type="component" value="Unassembled WGS sequence"/>
</dbReference>
<comment type="caution">
    <text evidence="4">The sequence shown here is derived from an EMBL/GenBank/DDBJ whole genome shotgun (WGS) entry which is preliminary data.</text>
</comment>
<dbReference type="Pfam" id="PF00486">
    <property type="entry name" value="Trans_reg_C"/>
    <property type="match status" value="1"/>
</dbReference>
<gene>
    <name evidence="4" type="ORF">ABDJ85_02535</name>
</gene>
<keyword evidence="5" id="KW-1185">Reference proteome</keyword>
<dbReference type="PANTHER" id="PTHR47691">
    <property type="entry name" value="REGULATOR-RELATED"/>
    <property type="match status" value="1"/>
</dbReference>
<dbReference type="PROSITE" id="PS51755">
    <property type="entry name" value="OMPR_PHOB"/>
    <property type="match status" value="1"/>
</dbReference>
<dbReference type="InterPro" id="IPR036388">
    <property type="entry name" value="WH-like_DNA-bd_sf"/>
</dbReference>
<dbReference type="Gene3D" id="3.40.50.300">
    <property type="entry name" value="P-loop containing nucleotide triphosphate hydrolases"/>
    <property type="match status" value="1"/>
</dbReference>
<dbReference type="InterPro" id="IPR001867">
    <property type="entry name" value="OmpR/PhoB-type_DNA-bd"/>
</dbReference>
<dbReference type="Pfam" id="PF25872">
    <property type="entry name" value="HTH_77"/>
    <property type="match status" value="1"/>
</dbReference>
<proteinExistence type="predicted"/>
<feature type="domain" description="OmpR/PhoB-type" evidence="3">
    <location>
        <begin position="3"/>
        <end position="96"/>
    </location>
</feature>
<dbReference type="InterPro" id="IPR016032">
    <property type="entry name" value="Sig_transdc_resp-reg_C-effctor"/>
</dbReference>
<protein>
    <submittedName>
        <fullName evidence="4">Winged helix-turn-helix domain-containing protein</fullName>
    </submittedName>
</protein>
<dbReference type="Gene3D" id="1.10.10.10">
    <property type="entry name" value="Winged helix-like DNA-binding domain superfamily/Winged helix DNA-binding domain"/>
    <property type="match status" value="1"/>
</dbReference>
<dbReference type="RefSeq" id="WP_347703157.1">
    <property type="nucleotide sequence ID" value="NZ_JBDPZD010000001.1"/>
</dbReference>
<keyword evidence="1 2" id="KW-0238">DNA-binding</keyword>
<dbReference type="EMBL" id="JBDPZD010000001">
    <property type="protein sequence ID" value="MEO3690325.1"/>
    <property type="molecule type" value="Genomic_DNA"/>
</dbReference>
<dbReference type="InterPro" id="IPR058852">
    <property type="entry name" value="HTH_77"/>
</dbReference>
<organism evidence="4 5">
    <name type="scientific">Roseateles paludis</name>
    <dbReference type="NCBI Taxonomy" id="3145238"/>
    <lineage>
        <taxon>Bacteria</taxon>
        <taxon>Pseudomonadati</taxon>
        <taxon>Pseudomonadota</taxon>
        <taxon>Betaproteobacteria</taxon>
        <taxon>Burkholderiales</taxon>
        <taxon>Sphaerotilaceae</taxon>
        <taxon>Roseateles</taxon>
    </lineage>
</organism>
<evidence type="ECO:0000256" key="1">
    <source>
        <dbReference type="ARBA" id="ARBA00023125"/>
    </source>
</evidence>
<dbReference type="InterPro" id="IPR011990">
    <property type="entry name" value="TPR-like_helical_dom_sf"/>
</dbReference>